<dbReference type="GO" id="GO:0009279">
    <property type="term" value="C:cell outer membrane"/>
    <property type="evidence" value="ECO:0007669"/>
    <property type="project" value="UniProtKB-SubCell"/>
</dbReference>
<evidence type="ECO:0000256" key="5">
    <source>
        <dbReference type="ARBA" id="ARBA00022692"/>
    </source>
</evidence>
<dbReference type="SUPFAM" id="SSF54427">
    <property type="entry name" value="NTF2-like"/>
    <property type="match status" value="1"/>
</dbReference>
<evidence type="ECO:0000256" key="4">
    <source>
        <dbReference type="ARBA" id="ARBA00022452"/>
    </source>
</evidence>
<dbReference type="InterPro" id="IPR003423">
    <property type="entry name" value="OMP_efflux"/>
</dbReference>
<dbReference type="PANTHER" id="PTHR30026:SF22">
    <property type="entry name" value="OUTER MEMBRANE EFFLUX PROTEIN"/>
    <property type="match status" value="1"/>
</dbReference>
<dbReference type="Gene3D" id="1.20.1600.10">
    <property type="entry name" value="Outer membrane efflux proteins (OEP)"/>
    <property type="match status" value="1"/>
</dbReference>
<evidence type="ECO:0000256" key="7">
    <source>
        <dbReference type="ARBA" id="ARBA00023237"/>
    </source>
</evidence>
<keyword evidence="3" id="KW-0813">Transport</keyword>
<evidence type="ECO:0000256" key="2">
    <source>
        <dbReference type="ARBA" id="ARBA00007613"/>
    </source>
</evidence>
<reference evidence="9" key="1">
    <citation type="submission" date="2020-10" db="EMBL/GenBank/DDBJ databases">
        <title>Connecting structure to function with the recovery of over 1000 high-quality activated sludge metagenome-assembled genomes encoding full-length rRNA genes using long-read sequencing.</title>
        <authorList>
            <person name="Singleton C.M."/>
            <person name="Petriglieri F."/>
            <person name="Kristensen J.M."/>
            <person name="Kirkegaard R.H."/>
            <person name="Michaelsen T.Y."/>
            <person name="Andersen M.H."/>
            <person name="Karst S.M."/>
            <person name="Dueholm M.S."/>
            <person name="Nielsen P.H."/>
            <person name="Albertsen M."/>
        </authorList>
    </citation>
    <scope>NUCLEOTIDE SEQUENCE</scope>
    <source>
        <strain evidence="9">Bjer_18-Q3-R1-45_BAT3C.347</strain>
    </source>
</reference>
<organism evidence="9 10">
    <name type="scientific">Candidatus Methylophosphatis roskildensis</name>
    <dbReference type="NCBI Taxonomy" id="2899263"/>
    <lineage>
        <taxon>Bacteria</taxon>
        <taxon>Pseudomonadati</taxon>
        <taxon>Pseudomonadota</taxon>
        <taxon>Betaproteobacteria</taxon>
        <taxon>Nitrosomonadales</taxon>
        <taxon>Sterolibacteriaceae</taxon>
        <taxon>Candidatus Methylophosphatis</taxon>
    </lineage>
</organism>
<dbReference type="EMBL" id="JADJEV010000004">
    <property type="protein sequence ID" value="MBK6974630.1"/>
    <property type="molecule type" value="Genomic_DNA"/>
</dbReference>
<dbReference type="AlphaFoldDB" id="A0A9D7E888"/>
<comment type="caution">
    <text evidence="9">The sequence shown here is derived from an EMBL/GenBank/DDBJ whole genome shotgun (WGS) entry which is preliminary data.</text>
</comment>
<dbReference type="InterPro" id="IPR051906">
    <property type="entry name" value="TolC-like"/>
</dbReference>
<dbReference type="InterPro" id="IPR056203">
    <property type="entry name" value="Cds6_C"/>
</dbReference>
<dbReference type="Pfam" id="PF24125">
    <property type="entry name" value="Cds6_C"/>
    <property type="match status" value="1"/>
</dbReference>
<keyword evidence="6" id="KW-0472">Membrane</keyword>
<keyword evidence="4" id="KW-1134">Transmembrane beta strand</keyword>
<evidence type="ECO:0000259" key="8">
    <source>
        <dbReference type="Pfam" id="PF24125"/>
    </source>
</evidence>
<keyword evidence="5" id="KW-0812">Transmembrane</keyword>
<dbReference type="Gene3D" id="3.10.450.50">
    <property type="match status" value="1"/>
</dbReference>
<name>A0A9D7E888_9PROT</name>
<dbReference type="GO" id="GO:0015288">
    <property type="term" value="F:porin activity"/>
    <property type="evidence" value="ECO:0007669"/>
    <property type="project" value="TreeGrafter"/>
</dbReference>
<sequence length="592" mass="65379">MSPAVVWAQQTQAPTALTDAAQKAVSNNPEVQARLHAFNAAREEIDVARGGYFPRVDLTAGVGRERLREPGFDSQSFTRRGASINLNQMLWDGLATRNEVRRLGHAKLTRYYELLDASENAALEASRAYYDVLRYRQLVALAEENYVQHRSVFEQIQRKVQAGAGRRVDFEQASGRLALAESNLLTETANLHDVSARYQRIVGETPPGSLPPAGMFKDVPAQANELQRVGQAKNPAIAAAIENIRAAQADADGRKAPFQPKVDFRLRQDWDKNRDGISGTRNDGVAEVVLNYNLFNGGSDVARTRQFAERLNNAKDLRDKACRDVRQTVAIAYNDTRKLSEQLNYLDQHQTSIEKARDAYRKQFDIGQRTLLDLLDTENELFQAKRAYVNGEHDLGIAYVRTKAGVGDLLATLGLTRLDTGNQPELQNWEAGSDAPERCPPEAPAPVITNKAALNSRAAGLVPVVEPSAVAPAASVASAPGPDAGVVQAVRDWASAWSSKNFDAYSAFYAPGFQTGKMSKQAWIAQRRARVTKPGDISVQVEDIRALTKGADRAVTTFRQTYRSANFSDTSAKSLEWIKVNGRWLIERESNR</sequence>
<gene>
    <name evidence="9" type="ORF">IPH26_17380</name>
</gene>
<dbReference type="Proteomes" id="UP000807785">
    <property type="component" value="Unassembled WGS sequence"/>
</dbReference>
<dbReference type="NCBIfam" id="TIGR01844">
    <property type="entry name" value="type_I_sec_TolC"/>
    <property type="match status" value="1"/>
</dbReference>
<evidence type="ECO:0000313" key="9">
    <source>
        <dbReference type="EMBL" id="MBK6974630.1"/>
    </source>
</evidence>
<evidence type="ECO:0000256" key="6">
    <source>
        <dbReference type="ARBA" id="ARBA00023136"/>
    </source>
</evidence>
<keyword evidence="7" id="KW-0998">Cell outer membrane</keyword>
<evidence type="ECO:0000313" key="10">
    <source>
        <dbReference type="Proteomes" id="UP000807785"/>
    </source>
</evidence>
<evidence type="ECO:0000256" key="3">
    <source>
        <dbReference type="ARBA" id="ARBA00022448"/>
    </source>
</evidence>
<dbReference type="SUPFAM" id="SSF56954">
    <property type="entry name" value="Outer membrane efflux proteins (OEP)"/>
    <property type="match status" value="1"/>
</dbReference>
<proteinExistence type="inferred from homology"/>
<dbReference type="InterPro" id="IPR010130">
    <property type="entry name" value="T1SS_OMP_TolC"/>
</dbReference>
<dbReference type="GO" id="GO:1990281">
    <property type="term" value="C:efflux pump complex"/>
    <property type="evidence" value="ECO:0007669"/>
    <property type="project" value="TreeGrafter"/>
</dbReference>
<comment type="similarity">
    <text evidence="2">Belongs to the outer membrane factor (OMF) (TC 1.B.17) family.</text>
</comment>
<comment type="subcellular location">
    <subcellularLocation>
        <location evidence="1">Cell outer membrane</location>
    </subcellularLocation>
</comment>
<dbReference type="Pfam" id="PF02321">
    <property type="entry name" value="OEP"/>
    <property type="match status" value="2"/>
</dbReference>
<protein>
    <submittedName>
        <fullName evidence="9">TolC family outer membrane protein</fullName>
    </submittedName>
</protein>
<accession>A0A9D7E888</accession>
<dbReference type="PANTHER" id="PTHR30026">
    <property type="entry name" value="OUTER MEMBRANE PROTEIN TOLC"/>
    <property type="match status" value="1"/>
</dbReference>
<dbReference type="InterPro" id="IPR032710">
    <property type="entry name" value="NTF2-like_dom_sf"/>
</dbReference>
<feature type="domain" description="Cds6 C-terminal" evidence="8">
    <location>
        <begin position="486"/>
        <end position="589"/>
    </location>
</feature>
<dbReference type="GO" id="GO:0015562">
    <property type="term" value="F:efflux transmembrane transporter activity"/>
    <property type="evidence" value="ECO:0007669"/>
    <property type="project" value="InterPro"/>
</dbReference>
<evidence type="ECO:0000256" key="1">
    <source>
        <dbReference type="ARBA" id="ARBA00004442"/>
    </source>
</evidence>